<dbReference type="AlphaFoldDB" id="A0A1B0ANN7"/>
<organism evidence="1 2">
    <name type="scientific">Glossina palpalis gambiensis</name>
    <dbReference type="NCBI Taxonomy" id="67801"/>
    <lineage>
        <taxon>Eukaryota</taxon>
        <taxon>Metazoa</taxon>
        <taxon>Ecdysozoa</taxon>
        <taxon>Arthropoda</taxon>
        <taxon>Hexapoda</taxon>
        <taxon>Insecta</taxon>
        <taxon>Pterygota</taxon>
        <taxon>Neoptera</taxon>
        <taxon>Endopterygota</taxon>
        <taxon>Diptera</taxon>
        <taxon>Brachycera</taxon>
        <taxon>Muscomorpha</taxon>
        <taxon>Hippoboscoidea</taxon>
        <taxon>Glossinidae</taxon>
        <taxon>Glossina</taxon>
    </lineage>
</organism>
<accession>A0A1B0ANN7</accession>
<reference evidence="1" key="2">
    <citation type="submission" date="2020-05" db="UniProtKB">
        <authorList>
            <consortium name="EnsemblMetazoa"/>
        </authorList>
    </citation>
    <scope>IDENTIFICATION</scope>
    <source>
        <strain evidence="1">IAEA</strain>
    </source>
</reference>
<proteinExistence type="predicted"/>
<name>A0A1B0ANN7_9MUSC</name>
<reference evidence="2" key="1">
    <citation type="submission" date="2015-01" db="EMBL/GenBank/DDBJ databases">
        <authorList>
            <person name="Aksoy S."/>
            <person name="Warren W."/>
            <person name="Wilson R.K."/>
        </authorList>
    </citation>
    <scope>NUCLEOTIDE SEQUENCE [LARGE SCALE GENOMIC DNA]</scope>
    <source>
        <strain evidence="2">IAEA</strain>
    </source>
</reference>
<dbReference type="EMBL" id="JXJN01000901">
    <property type="status" value="NOT_ANNOTATED_CDS"/>
    <property type="molecule type" value="Genomic_DNA"/>
</dbReference>
<protein>
    <submittedName>
        <fullName evidence="1">Uncharacterized protein</fullName>
    </submittedName>
</protein>
<dbReference type="VEuPathDB" id="VectorBase:GPPI003111"/>
<dbReference type="Proteomes" id="UP000092460">
    <property type="component" value="Unassembled WGS sequence"/>
</dbReference>
<dbReference type="EnsemblMetazoa" id="GPPI003111-RA">
    <property type="protein sequence ID" value="GPPI003111-PA"/>
    <property type="gene ID" value="GPPI003111"/>
</dbReference>
<evidence type="ECO:0000313" key="1">
    <source>
        <dbReference type="EnsemblMetazoa" id="GPPI003111-PA"/>
    </source>
</evidence>
<sequence>YNDTLEICLRNIFNTFKLFTQLLYNKSDSEAIVQVVPIYYIYSEQSFQFLPPMSEISKSYFNSLQTLRKANIRDSNARMLEIS</sequence>
<evidence type="ECO:0000313" key="2">
    <source>
        <dbReference type="Proteomes" id="UP000092460"/>
    </source>
</evidence>
<keyword evidence="2" id="KW-1185">Reference proteome</keyword>